<sequence>MEEYYDLDVNGVDIGYVEIGYYGPIYYNNSDIMFFYGLNISLIIVTIVAIVLSVVMGVLISSNISKPVLEIANSTKEIINGKYKKRLSNNNKVKEINEMIVSINELADSLEMDEKMRKNLTRDISHELRTPLTTIQLQIEALIDGVWEASEERLIGIQYEIIRLTRLVESLEKLLEYDNDSLKLKKEEIDICQLINGVIINFEKQVFDKGIELKTNLKKLTLNIDKDKIIQAMINLISNSIKYTPKGGTLTISCYSDNKNGYISIKDTGVGISEEHIKHIFKRFYRVDSSRTRKTGGSGIGLSIAQSIINAHGGEIIVKSQVNKGSEFIMIIPLEK</sequence>
<dbReference type="PROSITE" id="PS50109">
    <property type="entry name" value="HIS_KIN"/>
    <property type="match status" value="1"/>
</dbReference>
<keyword evidence="11" id="KW-0067">ATP-binding</keyword>
<dbReference type="InterPro" id="IPR050351">
    <property type="entry name" value="BphY/WalK/GraS-like"/>
</dbReference>
<evidence type="ECO:0000256" key="5">
    <source>
        <dbReference type="ARBA" id="ARBA00022679"/>
    </source>
</evidence>
<evidence type="ECO:0000256" key="6">
    <source>
        <dbReference type="ARBA" id="ARBA00022777"/>
    </source>
</evidence>
<feature type="domain" description="HAMP" evidence="10">
    <location>
        <begin position="62"/>
        <end position="115"/>
    </location>
</feature>
<dbReference type="InterPro" id="IPR036097">
    <property type="entry name" value="HisK_dim/P_sf"/>
</dbReference>
<dbReference type="InterPro" id="IPR003661">
    <property type="entry name" value="HisK_dim/P_dom"/>
</dbReference>
<keyword evidence="5" id="KW-0808">Transferase</keyword>
<keyword evidence="8" id="KW-0472">Membrane</keyword>
<dbReference type="InterPro" id="IPR005467">
    <property type="entry name" value="His_kinase_dom"/>
</dbReference>
<dbReference type="InterPro" id="IPR004358">
    <property type="entry name" value="Sig_transdc_His_kin-like_C"/>
</dbReference>
<keyword evidence="8" id="KW-1133">Transmembrane helix</keyword>
<dbReference type="InterPro" id="IPR003594">
    <property type="entry name" value="HATPase_dom"/>
</dbReference>
<name>A0ABS2FDB6_9CLOT</name>
<comment type="subcellular location">
    <subcellularLocation>
        <location evidence="2">Membrane</location>
    </subcellularLocation>
</comment>
<dbReference type="Proteomes" id="UP000767334">
    <property type="component" value="Unassembled WGS sequence"/>
</dbReference>
<dbReference type="InterPro" id="IPR003660">
    <property type="entry name" value="HAMP_dom"/>
</dbReference>
<evidence type="ECO:0000259" key="10">
    <source>
        <dbReference type="PROSITE" id="PS50885"/>
    </source>
</evidence>
<dbReference type="SMART" id="SM00388">
    <property type="entry name" value="HisKA"/>
    <property type="match status" value="1"/>
</dbReference>
<dbReference type="CDD" id="cd00082">
    <property type="entry name" value="HisKA"/>
    <property type="match status" value="1"/>
</dbReference>
<dbReference type="EC" id="2.7.13.3" evidence="3"/>
<evidence type="ECO:0000313" key="12">
    <source>
        <dbReference type="Proteomes" id="UP000767334"/>
    </source>
</evidence>
<dbReference type="GO" id="GO:0005524">
    <property type="term" value="F:ATP binding"/>
    <property type="evidence" value="ECO:0007669"/>
    <property type="project" value="UniProtKB-KW"/>
</dbReference>
<comment type="catalytic activity">
    <reaction evidence="1">
        <text>ATP + protein L-histidine = ADP + protein N-phospho-L-histidine.</text>
        <dbReference type="EC" id="2.7.13.3"/>
    </reaction>
</comment>
<keyword evidence="8" id="KW-0812">Transmembrane</keyword>
<dbReference type="Gene3D" id="1.10.287.130">
    <property type="match status" value="1"/>
</dbReference>
<evidence type="ECO:0000256" key="3">
    <source>
        <dbReference type="ARBA" id="ARBA00012438"/>
    </source>
</evidence>
<gene>
    <name evidence="11" type="ORF">H6A19_01625</name>
</gene>
<keyword evidence="4" id="KW-0597">Phosphoprotein</keyword>
<comment type="caution">
    <text evidence="11">The sequence shown here is derived from an EMBL/GenBank/DDBJ whole genome shotgun (WGS) entry which is preliminary data.</text>
</comment>
<dbReference type="Pfam" id="PF02518">
    <property type="entry name" value="HATPase_c"/>
    <property type="match status" value="1"/>
</dbReference>
<keyword evidence="6" id="KW-0418">Kinase</keyword>
<dbReference type="Gene3D" id="6.10.340.10">
    <property type="match status" value="1"/>
</dbReference>
<protein>
    <recommendedName>
        <fullName evidence="3">histidine kinase</fullName>
        <ecNumber evidence="3">2.7.13.3</ecNumber>
    </recommendedName>
</protein>
<evidence type="ECO:0000256" key="1">
    <source>
        <dbReference type="ARBA" id="ARBA00000085"/>
    </source>
</evidence>
<evidence type="ECO:0000256" key="7">
    <source>
        <dbReference type="ARBA" id="ARBA00023012"/>
    </source>
</evidence>
<reference evidence="11 12" key="1">
    <citation type="journal article" date="2021" name="Sci. Rep.">
        <title>The distribution of antibiotic resistance genes in chicken gut microbiota commensals.</title>
        <authorList>
            <person name="Juricova H."/>
            <person name="Matiasovicova J."/>
            <person name="Kubasova T."/>
            <person name="Cejkova D."/>
            <person name="Rychlik I."/>
        </authorList>
    </citation>
    <scope>NUCLEOTIDE SEQUENCE [LARGE SCALE GENOMIC DNA]</scope>
    <source>
        <strain evidence="11 12">An435</strain>
    </source>
</reference>
<organism evidence="11 12">
    <name type="scientific">Clostridium saudiense</name>
    <dbReference type="NCBI Taxonomy" id="1414720"/>
    <lineage>
        <taxon>Bacteria</taxon>
        <taxon>Bacillati</taxon>
        <taxon>Bacillota</taxon>
        <taxon>Clostridia</taxon>
        <taxon>Eubacteriales</taxon>
        <taxon>Clostridiaceae</taxon>
        <taxon>Clostridium</taxon>
    </lineage>
</organism>
<evidence type="ECO:0000256" key="2">
    <source>
        <dbReference type="ARBA" id="ARBA00004370"/>
    </source>
</evidence>
<keyword evidence="11" id="KW-0547">Nucleotide-binding</keyword>
<dbReference type="Pfam" id="PF00512">
    <property type="entry name" value="HisKA"/>
    <property type="match status" value="1"/>
</dbReference>
<evidence type="ECO:0000259" key="9">
    <source>
        <dbReference type="PROSITE" id="PS50109"/>
    </source>
</evidence>
<dbReference type="PRINTS" id="PR00344">
    <property type="entry name" value="BCTRLSENSOR"/>
</dbReference>
<dbReference type="PROSITE" id="PS50885">
    <property type="entry name" value="HAMP"/>
    <property type="match status" value="1"/>
</dbReference>
<dbReference type="PANTHER" id="PTHR45453">
    <property type="entry name" value="PHOSPHATE REGULON SENSOR PROTEIN PHOR"/>
    <property type="match status" value="1"/>
</dbReference>
<keyword evidence="12" id="KW-1185">Reference proteome</keyword>
<evidence type="ECO:0000256" key="8">
    <source>
        <dbReference type="SAM" id="Phobius"/>
    </source>
</evidence>
<dbReference type="SUPFAM" id="SSF55874">
    <property type="entry name" value="ATPase domain of HSP90 chaperone/DNA topoisomerase II/histidine kinase"/>
    <property type="match status" value="1"/>
</dbReference>
<dbReference type="SMART" id="SM00387">
    <property type="entry name" value="HATPase_c"/>
    <property type="match status" value="1"/>
</dbReference>
<accession>A0ABS2FDB6</accession>
<evidence type="ECO:0000313" key="11">
    <source>
        <dbReference type="EMBL" id="MBM6818047.1"/>
    </source>
</evidence>
<keyword evidence="7" id="KW-0902">Two-component regulatory system</keyword>
<dbReference type="SUPFAM" id="SSF47384">
    <property type="entry name" value="Homodimeric domain of signal transducing histidine kinase"/>
    <property type="match status" value="1"/>
</dbReference>
<dbReference type="CDD" id="cd16922">
    <property type="entry name" value="HATPase_EvgS-ArcB-TorS-like"/>
    <property type="match status" value="1"/>
</dbReference>
<dbReference type="Gene3D" id="3.30.565.10">
    <property type="entry name" value="Histidine kinase-like ATPase, C-terminal domain"/>
    <property type="match status" value="1"/>
</dbReference>
<proteinExistence type="predicted"/>
<dbReference type="EMBL" id="JACJLL010000005">
    <property type="protein sequence ID" value="MBM6818047.1"/>
    <property type="molecule type" value="Genomic_DNA"/>
</dbReference>
<evidence type="ECO:0000256" key="4">
    <source>
        <dbReference type="ARBA" id="ARBA00022553"/>
    </source>
</evidence>
<dbReference type="PANTHER" id="PTHR45453:SF1">
    <property type="entry name" value="PHOSPHATE REGULON SENSOR PROTEIN PHOR"/>
    <property type="match status" value="1"/>
</dbReference>
<feature type="domain" description="Histidine kinase" evidence="9">
    <location>
        <begin position="123"/>
        <end position="336"/>
    </location>
</feature>
<feature type="transmembrane region" description="Helical" evidence="8">
    <location>
        <begin position="34"/>
        <end position="60"/>
    </location>
</feature>
<dbReference type="InterPro" id="IPR036890">
    <property type="entry name" value="HATPase_C_sf"/>
</dbReference>
<dbReference type="RefSeq" id="WP_204571763.1">
    <property type="nucleotide sequence ID" value="NZ_JACJLL010000005.1"/>
</dbReference>